<protein>
    <submittedName>
        <fullName evidence="1">Uncharacterized protein</fullName>
    </submittedName>
</protein>
<proteinExistence type="predicted"/>
<dbReference type="PANTHER" id="PTHR46481:SF9">
    <property type="entry name" value="ZINC FINGER BED DOMAIN-CONTAINING PROTEIN 1-LIKE"/>
    <property type="match status" value="1"/>
</dbReference>
<dbReference type="OrthoDB" id="1607513at2759"/>
<dbReference type="PANTHER" id="PTHR46481">
    <property type="entry name" value="ZINC FINGER BED DOMAIN-CONTAINING PROTEIN 4"/>
    <property type="match status" value="1"/>
</dbReference>
<name>A0A7J5YCD6_DISMA</name>
<gene>
    <name evidence="1" type="ORF">F7725_020142</name>
</gene>
<dbReference type="InterPro" id="IPR012337">
    <property type="entry name" value="RNaseH-like_sf"/>
</dbReference>
<feature type="non-terminal residue" evidence="1">
    <location>
        <position position="410"/>
    </location>
</feature>
<comment type="caution">
    <text evidence="1">The sequence shown here is derived from an EMBL/GenBank/DDBJ whole genome shotgun (WGS) entry which is preliminary data.</text>
</comment>
<accession>A0A7J5YCD6</accession>
<dbReference type="Proteomes" id="UP000518266">
    <property type="component" value="Unassembled WGS sequence"/>
</dbReference>
<dbReference type="InterPro" id="IPR052035">
    <property type="entry name" value="ZnF_BED_domain_contain"/>
</dbReference>
<evidence type="ECO:0000313" key="2">
    <source>
        <dbReference type="Proteomes" id="UP000518266"/>
    </source>
</evidence>
<reference evidence="1 2" key="1">
    <citation type="submission" date="2020-03" db="EMBL/GenBank/DDBJ databases">
        <title>Dissostichus mawsoni Genome sequencing and assembly.</title>
        <authorList>
            <person name="Park H."/>
        </authorList>
    </citation>
    <scope>NUCLEOTIDE SEQUENCE [LARGE SCALE GENOMIC DNA]</scope>
    <source>
        <strain evidence="1">DM0001</strain>
        <tissue evidence="1">Muscle</tissue>
    </source>
</reference>
<sequence>TVAIDSPVTVEPAGATSAVPPQLFVRKCVNITSNEYVMQYDYAVMMLNIFFFVCFQKMRFSNCSSFWLINHQPLPHGACAKVLPNWSGKRQGPITWTACCLQLWYQKGDAHIALLLRSFAAENACPLNGCVMTFTRYIVDCTTCDVVNDHIVNIEYYAVKSVSRRGQNELSFLPQTQSHTQAHTQAPPNLHTNITHTHSDREAFVLRRAKESRTCEPYLSLTVHYVDNWELKSACLQTSFFPEDHTGEIIAQGLQEALLSWNLPEARQVCITTDNGSNIVKAVSLNKWKRLQCFGHRLHLAIVSTKNHNNSSPETTASFFDTESKTCLLRCGTSAMLHQNHRPMLSQEPIPSRYSLLASVTLVAALWTYSFINSSSNIVFTIFVTEFTLRPRATFALVRSMLQDEFRTRL</sequence>
<dbReference type="EMBL" id="JAAKFY010000013">
    <property type="protein sequence ID" value="KAF3847114.1"/>
    <property type="molecule type" value="Genomic_DNA"/>
</dbReference>
<dbReference type="AlphaFoldDB" id="A0A7J5YCD6"/>
<evidence type="ECO:0000313" key="1">
    <source>
        <dbReference type="EMBL" id="KAF3847114.1"/>
    </source>
</evidence>
<organism evidence="1 2">
    <name type="scientific">Dissostichus mawsoni</name>
    <name type="common">Antarctic cod</name>
    <dbReference type="NCBI Taxonomy" id="36200"/>
    <lineage>
        <taxon>Eukaryota</taxon>
        <taxon>Metazoa</taxon>
        <taxon>Chordata</taxon>
        <taxon>Craniata</taxon>
        <taxon>Vertebrata</taxon>
        <taxon>Euteleostomi</taxon>
        <taxon>Actinopterygii</taxon>
        <taxon>Neopterygii</taxon>
        <taxon>Teleostei</taxon>
        <taxon>Neoteleostei</taxon>
        <taxon>Acanthomorphata</taxon>
        <taxon>Eupercaria</taxon>
        <taxon>Perciformes</taxon>
        <taxon>Notothenioidei</taxon>
        <taxon>Nototheniidae</taxon>
        <taxon>Dissostichus</taxon>
    </lineage>
</organism>
<dbReference type="SUPFAM" id="SSF53098">
    <property type="entry name" value="Ribonuclease H-like"/>
    <property type="match status" value="1"/>
</dbReference>
<keyword evidence="2" id="KW-1185">Reference proteome</keyword>